<evidence type="ECO:0000256" key="4">
    <source>
        <dbReference type="ARBA" id="ARBA00022692"/>
    </source>
</evidence>
<evidence type="ECO:0000256" key="5">
    <source>
        <dbReference type="ARBA" id="ARBA00022989"/>
    </source>
</evidence>
<comment type="similarity">
    <text evidence="3 7">Belongs to the PRA1 family.</text>
</comment>
<dbReference type="AlphaFoldDB" id="A0A2J7Q588"/>
<dbReference type="PANTHER" id="PTHR19317">
    <property type="entry name" value="PRENYLATED RAB ACCEPTOR 1-RELATED"/>
    <property type="match status" value="1"/>
</dbReference>
<keyword evidence="6 7" id="KW-0472">Membrane</keyword>
<dbReference type="STRING" id="105785.A0A2J7Q588"/>
<evidence type="ECO:0000256" key="7">
    <source>
        <dbReference type="RuleBase" id="RU363107"/>
    </source>
</evidence>
<name>A0A2J7Q588_9NEOP</name>
<evidence type="ECO:0000256" key="2">
    <source>
        <dbReference type="ARBA" id="ARBA00004234"/>
    </source>
</evidence>
<dbReference type="FunCoup" id="A0A2J7Q588">
    <property type="interactions" value="475"/>
</dbReference>
<dbReference type="GO" id="GO:0016020">
    <property type="term" value="C:membrane"/>
    <property type="evidence" value="ECO:0007669"/>
    <property type="project" value="UniProtKB-SubCell"/>
</dbReference>
<gene>
    <name evidence="8" type="ORF">B7P43_G17244</name>
</gene>
<comment type="subcellular location">
    <subcellularLocation>
        <location evidence="2">Cytoplasmic vesicle</location>
        <location evidence="2">Secretory vesicle</location>
        <location evidence="2">Synaptic vesicle</location>
    </subcellularLocation>
    <subcellularLocation>
        <location evidence="1 7">Membrane</location>
        <topology evidence="1 7">Multi-pass membrane protein</topology>
    </subcellularLocation>
</comment>
<dbReference type="GO" id="GO:0005794">
    <property type="term" value="C:Golgi apparatus"/>
    <property type="evidence" value="ECO:0007669"/>
    <property type="project" value="TreeGrafter"/>
</dbReference>
<dbReference type="Pfam" id="PF03208">
    <property type="entry name" value="PRA1"/>
    <property type="match status" value="1"/>
</dbReference>
<evidence type="ECO:0000256" key="6">
    <source>
        <dbReference type="ARBA" id="ARBA00023136"/>
    </source>
</evidence>
<dbReference type="PANTHER" id="PTHR19317:SF0">
    <property type="entry name" value="PRENYLATED RAB ACCEPTOR PROTEIN 1"/>
    <property type="match status" value="1"/>
</dbReference>
<evidence type="ECO:0000256" key="1">
    <source>
        <dbReference type="ARBA" id="ARBA00004141"/>
    </source>
</evidence>
<dbReference type="OrthoDB" id="63113at2759"/>
<dbReference type="EMBL" id="NEVH01017591">
    <property type="protein sequence ID" value="PNF23740.1"/>
    <property type="molecule type" value="Genomic_DNA"/>
</dbReference>
<dbReference type="InParanoid" id="A0A2J7Q588"/>
<keyword evidence="4 7" id="KW-0812">Transmembrane</keyword>
<feature type="transmembrane region" description="Helical" evidence="7">
    <location>
        <begin position="106"/>
        <end position="129"/>
    </location>
</feature>
<accession>A0A2J7Q588</accession>
<keyword evidence="9" id="KW-1185">Reference proteome</keyword>
<dbReference type="InterPro" id="IPR004895">
    <property type="entry name" value="Prenylated_rab_accept_PRA1"/>
</dbReference>
<protein>
    <recommendedName>
        <fullName evidence="7">PRA1 family protein</fullName>
    </recommendedName>
</protein>
<dbReference type="Proteomes" id="UP000235965">
    <property type="component" value="Unassembled WGS sequence"/>
</dbReference>
<comment type="caution">
    <text evidence="8">The sequence shown here is derived from an EMBL/GenBank/DDBJ whole genome shotgun (WGS) entry which is preliminary data.</text>
</comment>
<evidence type="ECO:0000313" key="9">
    <source>
        <dbReference type="Proteomes" id="UP000235965"/>
    </source>
</evidence>
<dbReference type="GO" id="GO:0008021">
    <property type="term" value="C:synaptic vesicle"/>
    <property type="evidence" value="ECO:0007669"/>
    <property type="project" value="UniProtKB-SubCell"/>
</dbReference>
<reference evidence="8 9" key="1">
    <citation type="submission" date="2017-12" db="EMBL/GenBank/DDBJ databases">
        <title>Hemimetabolous genomes reveal molecular basis of termite eusociality.</title>
        <authorList>
            <person name="Harrison M.C."/>
            <person name="Jongepier E."/>
            <person name="Robertson H.M."/>
            <person name="Arning N."/>
            <person name="Bitard-Feildel T."/>
            <person name="Chao H."/>
            <person name="Childers C.P."/>
            <person name="Dinh H."/>
            <person name="Doddapaneni H."/>
            <person name="Dugan S."/>
            <person name="Gowin J."/>
            <person name="Greiner C."/>
            <person name="Han Y."/>
            <person name="Hu H."/>
            <person name="Hughes D.S.T."/>
            <person name="Huylmans A.-K."/>
            <person name="Kemena C."/>
            <person name="Kremer L.P.M."/>
            <person name="Lee S.L."/>
            <person name="Lopez-Ezquerra A."/>
            <person name="Mallet L."/>
            <person name="Monroy-Kuhn J.M."/>
            <person name="Moser A."/>
            <person name="Murali S.C."/>
            <person name="Muzny D.M."/>
            <person name="Otani S."/>
            <person name="Piulachs M.-D."/>
            <person name="Poelchau M."/>
            <person name="Qu J."/>
            <person name="Schaub F."/>
            <person name="Wada-Katsumata A."/>
            <person name="Worley K.C."/>
            <person name="Xie Q."/>
            <person name="Ylla G."/>
            <person name="Poulsen M."/>
            <person name="Gibbs R.A."/>
            <person name="Schal C."/>
            <person name="Richards S."/>
            <person name="Belles X."/>
            <person name="Korb J."/>
            <person name="Bornberg-Bauer E."/>
        </authorList>
    </citation>
    <scope>NUCLEOTIDE SEQUENCE [LARGE SCALE GENOMIC DNA]</scope>
    <source>
        <tissue evidence="8">Whole body</tissue>
    </source>
</reference>
<evidence type="ECO:0000256" key="3">
    <source>
        <dbReference type="ARBA" id="ARBA00006483"/>
    </source>
</evidence>
<keyword evidence="5 7" id="KW-1133">Transmembrane helix</keyword>
<feature type="transmembrane region" description="Helical" evidence="7">
    <location>
        <begin position="62"/>
        <end position="94"/>
    </location>
</feature>
<proteinExistence type="inferred from homology"/>
<sequence length="174" mass="19739">MFQLPVPVSFSSPAAKEWFGQHHENVRPWILFINTRNFHTPSSLSHLAKRIARNVEYFQTNYFFVLLGLIFYCLITSPLLLIAVAASLGVCYILSMKNSEWKITVFAYELTLAQQYGLVAVCFLPLFYIAGAGAAMFWVLGTSVFIITLHASFYNIDAVLNLEDEKMDVLIEDV</sequence>
<evidence type="ECO:0000313" key="8">
    <source>
        <dbReference type="EMBL" id="PNF23740.1"/>
    </source>
</evidence>
<organism evidence="8 9">
    <name type="scientific">Cryptotermes secundus</name>
    <dbReference type="NCBI Taxonomy" id="105785"/>
    <lineage>
        <taxon>Eukaryota</taxon>
        <taxon>Metazoa</taxon>
        <taxon>Ecdysozoa</taxon>
        <taxon>Arthropoda</taxon>
        <taxon>Hexapoda</taxon>
        <taxon>Insecta</taxon>
        <taxon>Pterygota</taxon>
        <taxon>Neoptera</taxon>
        <taxon>Polyneoptera</taxon>
        <taxon>Dictyoptera</taxon>
        <taxon>Blattodea</taxon>
        <taxon>Blattoidea</taxon>
        <taxon>Termitoidae</taxon>
        <taxon>Kalotermitidae</taxon>
        <taxon>Cryptotermitinae</taxon>
        <taxon>Cryptotermes</taxon>
    </lineage>
</organism>